<name>A0A0K0Y4P9_9RHOB</name>
<dbReference type="GO" id="GO:0005886">
    <property type="term" value="C:plasma membrane"/>
    <property type="evidence" value="ECO:0007669"/>
    <property type="project" value="UniProtKB-SubCell"/>
</dbReference>
<evidence type="ECO:0000256" key="2">
    <source>
        <dbReference type="ARBA" id="ARBA00022475"/>
    </source>
</evidence>
<sequence>MENISPYLVGILLSYGAFLMAIASPGPNVLAVIGTSMAVNRPSGMALAMGVATGTLTWALLTAIGLSALLATYASAILIIKIFGGLYLLWLAFKAFRSAASAHDIDAVELAGDRRTAWGYARRGYIIQMTNPKAALAWIAIISLGLAPSAPLWVAGAIVGGTFVLSVVIHLLYAVAFSTPMMVRVYGRARRFIQGALCTFFGLAGLRLLTDRG</sequence>
<keyword evidence="4" id="KW-1133">Transmembrane helix</keyword>
<accession>A0A0K0Y4P9</accession>
<evidence type="ECO:0000256" key="3">
    <source>
        <dbReference type="ARBA" id="ARBA00022692"/>
    </source>
</evidence>
<reference evidence="6 7" key="1">
    <citation type="journal article" date="2015" name="Genome Announc.">
        <title>Closed Genome Sequence of Octadecabacter temperatus SB1, the First Mesophilic Species of the Genus Octadecabacter.</title>
        <authorList>
            <person name="Voget S."/>
            <person name="Billerbeck S."/>
            <person name="Simon M."/>
            <person name="Daniel R."/>
        </authorList>
    </citation>
    <scope>NUCLEOTIDE SEQUENCE [LARGE SCALE GENOMIC DNA]</scope>
    <source>
        <strain evidence="6 7">SB1</strain>
    </source>
</reference>
<gene>
    <name evidence="6" type="primary">rhtC_2</name>
    <name evidence="6" type="ORF">OSB_14210</name>
</gene>
<evidence type="ECO:0000256" key="4">
    <source>
        <dbReference type="ARBA" id="ARBA00022989"/>
    </source>
</evidence>
<proteinExistence type="predicted"/>
<evidence type="ECO:0000256" key="1">
    <source>
        <dbReference type="ARBA" id="ARBA00004651"/>
    </source>
</evidence>
<keyword evidence="2" id="KW-1003">Cell membrane</keyword>
<dbReference type="RefSeq" id="WP_049834311.1">
    <property type="nucleotide sequence ID" value="NZ_CP012160.1"/>
</dbReference>
<evidence type="ECO:0000313" key="7">
    <source>
        <dbReference type="Proteomes" id="UP000067444"/>
    </source>
</evidence>
<dbReference type="STRING" id="1458307.OSB_14210"/>
<dbReference type="EMBL" id="CP012160">
    <property type="protein sequence ID" value="AKS45973.1"/>
    <property type="molecule type" value="Genomic_DNA"/>
</dbReference>
<dbReference type="OrthoDB" id="7659099at2"/>
<dbReference type="GO" id="GO:0015171">
    <property type="term" value="F:amino acid transmembrane transporter activity"/>
    <property type="evidence" value="ECO:0007669"/>
    <property type="project" value="TreeGrafter"/>
</dbReference>
<comment type="subcellular location">
    <subcellularLocation>
        <location evidence="1">Cell membrane</location>
        <topology evidence="1">Multi-pass membrane protein</topology>
    </subcellularLocation>
</comment>
<evidence type="ECO:0000313" key="6">
    <source>
        <dbReference type="EMBL" id="AKS45973.1"/>
    </source>
</evidence>
<organism evidence="6 7">
    <name type="scientific">Octadecabacter temperatus</name>
    <dbReference type="NCBI Taxonomy" id="1458307"/>
    <lineage>
        <taxon>Bacteria</taxon>
        <taxon>Pseudomonadati</taxon>
        <taxon>Pseudomonadota</taxon>
        <taxon>Alphaproteobacteria</taxon>
        <taxon>Rhodobacterales</taxon>
        <taxon>Roseobacteraceae</taxon>
        <taxon>Octadecabacter</taxon>
    </lineage>
</organism>
<dbReference type="PATRIC" id="fig|1458307.3.peg.1439"/>
<protein>
    <submittedName>
        <fullName evidence="6">Threonine efflux protein</fullName>
    </submittedName>
</protein>
<keyword evidence="3" id="KW-0812">Transmembrane</keyword>
<dbReference type="Pfam" id="PF01810">
    <property type="entry name" value="LysE"/>
    <property type="match status" value="1"/>
</dbReference>
<dbReference type="PANTHER" id="PTHR30086:SF21">
    <property type="entry name" value="TRANSPORT PROTEIN"/>
    <property type="match status" value="1"/>
</dbReference>
<dbReference type="PANTHER" id="PTHR30086">
    <property type="entry name" value="ARGININE EXPORTER PROTEIN ARGO"/>
    <property type="match status" value="1"/>
</dbReference>
<dbReference type="AlphaFoldDB" id="A0A0K0Y4P9"/>
<keyword evidence="5" id="KW-0472">Membrane</keyword>
<evidence type="ECO:0000256" key="5">
    <source>
        <dbReference type="ARBA" id="ARBA00023136"/>
    </source>
</evidence>
<dbReference type="InterPro" id="IPR001123">
    <property type="entry name" value="LeuE-type"/>
</dbReference>
<dbReference type="KEGG" id="otm:OSB_14210"/>
<dbReference type="Proteomes" id="UP000067444">
    <property type="component" value="Chromosome"/>
</dbReference>
<keyword evidence="7" id="KW-1185">Reference proteome</keyword>